<feature type="region of interest" description="Disordered" evidence="2">
    <location>
        <begin position="1"/>
        <end position="24"/>
    </location>
</feature>
<dbReference type="Proteomes" id="UP000288805">
    <property type="component" value="Unassembled WGS sequence"/>
</dbReference>
<reference evidence="3 4" key="1">
    <citation type="journal article" date="2018" name="PLoS Genet.">
        <title>Population sequencing reveals clonal diversity and ancestral inbreeding in the grapevine cultivar Chardonnay.</title>
        <authorList>
            <person name="Roach M.J."/>
            <person name="Johnson D.L."/>
            <person name="Bohlmann J."/>
            <person name="van Vuuren H.J."/>
            <person name="Jones S.J."/>
            <person name="Pretorius I.S."/>
            <person name="Schmidt S.A."/>
            <person name="Borneman A.R."/>
        </authorList>
    </citation>
    <scope>NUCLEOTIDE SEQUENCE [LARGE SCALE GENOMIC DNA]</scope>
    <source>
        <strain evidence="4">cv. Chardonnay</strain>
        <tissue evidence="3">Leaf</tissue>
    </source>
</reference>
<accession>A0A438KL31</accession>
<comment type="caution">
    <text evidence="3">The sequence shown here is derived from an EMBL/GenBank/DDBJ whole genome shotgun (WGS) entry which is preliminary data.</text>
</comment>
<organism evidence="3 4">
    <name type="scientific">Vitis vinifera</name>
    <name type="common">Grape</name>
    <dbReference type="NCBI Taxonomy" id="29760"/>
    <lineage>
        <taxon>Eukaryota</taxon>
        <taxon>Viridiplantae</taxon>
        <taxon>Streptophyta</taxon>
        <taxon>Embryophyta</taxon>
        <taxon>Tracheophyta</taxon>
        <taxon>Spermatophyta</taxon>
        <taxon>Magnoliopsida</taxon>
        <taxon>eudicotyledons</taxon>
        <taxon>Gunneridae</taxon>
        <taxon>Pentapetalae</taxon>
        <taxon>rosids</taxon>
        <taxon>Vitales</taxon>
        <taxon>Vitaceae</taxon>
        <taxon>Viteae</taxon>
        <taxon>Vitis</taxon>
    </lineage>
</organism>
<evidence type="ECO:0000256" key="1">
    <source>
        <dbReference type="SAM" id="Coils"/>
    </source>
</evidence>
<feature type="coiled-coil region" evidence="1">
    <location>
        <begin position="27"/>
        <end position="54"/>
    </location>
</feature>
<proteinExistence type="predicted"/>
<evidence type="ECO:0000256" key="2">
    <source>
        <dbReference type="SAM" id="MobiDB-lite"/>
    </source>
</evidence>
<evidence type="ECO:0000313" key="3">
    <source>
        <dbReference type="EMBL" id="RVX21913.1"/>
    </source>
</evidence>
<feature type="compositionally biased region" description="Polar residues" evidence="2">
    <location>
        <begin position="1"/>
        <end position="16"/>
    </location>
</feature>
<name>A0A438KL31_VITVI</name>
<gene>
    <name evidence="3" type="ORF">CK203_001097</name>
</gene>
<evidence type="ECO:0000313" key="4">
    <source>
        <dbReference type="Proteomes" id="UP000288805"/>
    </source>
</evidence>
<protein>
    <submittedName>
        <fullName evidence="3">Uncharacterized protein</fullName>
    </submittedName>
</protein>
<dbReference type="AlphaFoldDB" id="A0A438KL31"/>
<keyword evidence="1" id="KW-0175">Coiled coil</keyword>
<dbReference type="EMBL" id="QGNW01000004">
    <property type="protein sequence ID" value="RVX21913.1"/>
    <property type="molecule type" value="Genomic_DNA"/>
</dbReference>
<sequence>MQSGNSQAAPSINHQDSALAAADTRGKHRITAELKRLEQEARFLEERIVNCSELRVPNQLADINLFCTAGGRVLNSDPCAGGCVFTNASDIVSEFGVLISEQDFSQNDFQC</sequence>